<keyword evidence="3" id="KW-1185">Reference proteome</keyword>
<evidence type="ECO:0000313" key="2">
    <source>
        <dbReference type="EMBL" id="CAI8602233.1"/>
    </source>
</evidence>
<feature type="region of interest" description="Disordered" evidence="1">
    <location>
        <begin position="369"/>
        <end position="446"/>
    </location>
</feature>
<dbReference type="GO" id="GO:0009507">
    <property type="term" value="C:chloroplast"/>
    <property type="evidence" value="ECO:0007669"/>
    <property type="project" value="TreeGrafter"/>
</dbReference>
<gene>
    <name evidence="2" type="ORF">VFH_III030920</name>
</gene>
<evidence type="ECO:0000256" key="1">
    <source>
        <dbReference type="SAM" id="MobiDB-lite"/>
    </source>
</evidence>
<dbReference type="EMBL" id="OX451738">
    <property type="protein sequence ID" value="CAI8602233.1"/>
    <property type="molecule type" value="Genomic_DNA"/>
</dbReference>
<dbReference type="Gene3D" id="3.90.226.10">
    <property type="entry name" value="2-enoyl-CoA Hydratase, Chain A, domain 1"/>
    <property type="match status" value="1"/>
</dbReference>
<dbReference type="PANTHER" id="PTHR42995:SF5">
    <property type="entry name" value="ACETYL-COENZYME A CARBOXYLASE CARBOXYL TRANSFERASE SUBUNIT BETA, CHLOROPLASTIC"/>
    <property type="match status" value="1"/>
</dbReference>
<evidence type="ECO:0000313" key="3">
    <source>
        <dbReference type="Proteomes" id="UP001157006"/>
    </source>
</evidence>
<sequence length="446" mass="51650">MERKWFNSMLFNRDLEYRCGLSKSIDSFDPIENNGVNEDPSILTDDPSILTDMDNDIHSWKNNSENDSHSHGDYLVDVSNIQNFLSDKTFLVMDSNRNSYSIDFAIENQILEIDHNHSFFNEPESFFASYQNYSYLTNVSKSNDPNYIDDTQCNWIKNINSSIESYLCYQICIASYILDDSDNYNANISDLNSYISDDTNDSDLYQIENSDDTNDSDLYQIENSNDTNDNDLYQIENSNDTNDSDFTPIENSNDTNDSDFTPIENSNDTNDSDFTPIEYSNDTNNSKFTPIQYPDDPKDTSYTQQFKHLWVQCESCFGLNYKKFFKSKMNICKHCGDHLKMSNSDRIELSIDPGTWNPEDMFSLDPIEWDKPYTEDEPSTEDEYKSSTEDEYEPSTEDKPSNEPSTEDKPYTKDESSPEDEPSTEDEYESSPEDEPSTEDEYESST</sequence>
<feature type="region of interest" description="Disordered" evidence="1">
    <location>
        <begin position="195"/>
        <end position="299"/>
    </location>
</feature>
<dbReference type="Proteomes" id="UP001157006">
    <property type="component" value="Chromosome 3"/>
</dbReference>
<dbReference type="SUPFAM" id="SSF52096">
    <property type="entry name" value="ClpP/crotonase"/>
    <property type="match status" value="1"/>
</dbReference>
<feature type="compositionally biased region" description="Acidic residues" evidence="1">
    <location>
        <begin position="417"/>
        <end position="446"/>
    </location>
</feature>
<dbReference type="GO" id="GO:0006633">
    <property type="term" value="P:fatty acid biosynthetic process"/>
    <property type="evidence" value="ECO:0007669"/>
    <property type="project" value="TreeGrafter"/>
</dbReference>
<name>A0AAV0ZZ79_VICFA</name>
<accession>A0AAV0ZZ79</accession>
<proteinExistence type="predicted"/>
<feature type="compositionally biased region" description="Polar residues" evidence="1">
    <location>
        <begin position="221"/>
        <end position="289"/>
    </location>
</feature>
<evidence type="ECO:0008006" key="4">
    <source>
        <dbReference type="Google" id="ProtNLM"/>
    </source>
</evidence>
<dbReference type="PANTHER" id="PTHR42995">
    <property type="entry name" value="ACETYL-COENZYME A CARBOXYLASE CARBOXYL TRANSFERASE SUBUNIT BETA, CHLOROPLASTIC"/>
    <property type="match status" value="1"/>
</dbReference>
<reference evidence="2 3" key="1">
    <citation type="submission" date="2023-01" db="EMBL/GenBank/DDBJ databases">
        <authorList>
            <person name="Kreplak J."/>
        </authorList>
    </citation>
    <scope>NUCLEOTIDE SEQUENCE [LARGE SCALE GENOMIC DNA]</scope>
</reference>
<dbReference type="GO" id="GO:2001295">
    <property type="term" value="P:malonyl-CoA biosynthetic process"/>
    <property type="evidence" value="ECO:0007669"/>
    <property type="project" value="TreeGrafter"/>
</dbReference>
<dbReference type="AlphaFoldDB" id="A0AAV0ZZ79"/>
<protein>
    <recommendedName>
        <fullName evidence="4">Acetyl-CoA carboxylase beta subunit</fullName>
    </recommendedName>
</protein>
<dbReference type="GO" id="GO:0003989">
    <property type="term" value="F:acetyl-CoA carboxylase activity"/>
    <property type="evidence" value="ECO:0007669"/>
    <property type="project" value="TreeGrafter"/>
</dbReference>
<organism evidence="2 3">
    <name type="scientific">Vicia faba</name>
    <name type="common">Broad bean</name>
    <name type="synonym">Faba vulgaris</name>
    <dbReference type="NCBI Taxonomy" id="3906"/>
    <lineage>
        <taxon>Eukaryota</taxon>
        <taxon>Viridiplantae</taxon>
        <taxon>Streptophyta</taxon>
        <taxon>Embryophyta</taxon>
        <taxon>Tracheophyta</taxon>
        <taxon>Spermatophyta</taxon>
        <taxon>Magnoliopsida</taxon>
        <taxon>eudicotyledons</taxon>
        <taxon>Gunneridae</taxon>
        <taxon>Pentapetalae</taxon>
        <taxon>rosids</taxon>
        <taxon>fabids</taxon>
        <taxon>Fabales</taxon>
        <taxon>Fabaceae</taxon>
        <taxon>Papilionoideae</taxon>
        <taxon>50 kb inversion clade</taxon>
        <taxon>NPAAA clade</taxon>
        <taxon>Hologalegina</taxon>
        <taxon>IRL clade</taxon>
        <taxon>Fabeae</taxon>
        <taxon>Vicia</taxon>
    </lineage>
</organism>
<feature type="compositionally biased region" description="Basic and acidic residues" evidence="1">
    <location>
        <begin position="396"/>
        <end position="416"/>
    </location>
</feature>
<dbReference type="InterPro" id="IPR029045">
    <property type="entry name" value="ClpP/crotonase-like_dom_sf"/>
</dbReference>